<dbReference type="EMBL" id="CP159872">
    <property type="protein sequence ID" value="XCM78675.1"/>
    <property type="molecule type" value="Genomic_DNA"/>
</dbReference>
<dbReference type="InterPro" id="IPR023346">
    <property type="entry name" value="Lysozyme-like_dom_sf"/>
</dbReference>
<reference evidence="5" key="1">
    <citation type="submission" date="2024-06" db="EMBL/GenBank/DDBJ databases">
        <title>The genome sequences of Kitasatospora sp. strain HUAS MG31.</title>
        <authorList>
            <person name="Mo P."/>
        </authorList>
    </citation>
    <scope>NUCLEOTIDE SEQUENCE</scope>
    <source>
        <strain evidence="5">HUAS MG31</strain>
    </source>
</reference>
<dbReference type="PANTHER" id="PTHR34700">
    <property type="entry name" value="POTASSIUM BINDING PROTEIN KBP"/>
    <property type="match status" value="1"/>
</dbReference>
<dbReference type="CDD" id="cd13925">
    <property type="entry name" value="RPF"/>
    <property type="match status" value="1"/>
</dbReference>
<sequence>MRRGIVVLFTGSGRHRRKTQAEKAIAVAGVTGVGLALPLLAVSGAHAAPVHTWDKVADCASGGDWTLNKGDGYFGGLQLTTKSWESYGGTQYAARADLATKSQQIAVAERVLAAEGAEAWSDCGLKAHLTQGGKPGEEDTNDPATGSGSLKGNKGVASVNSAPDGTPQTPDKPAVPVFPGQGGWDAKSGVYWYLEDGHWYWTSHEDIYQQRLVEQTAAQVPQTTAPTDAATGDPAATTAPATAQAQASADGAAPHGKATGQDGDSQGADAQGADNQDHSASALSHTPAGQPGPQTTAPSPVLPESAAPQSQAPQTPAPQTAEQPAAAQPAAAQPAAPQAYTVHHGDTLSGIAADQKVHGGWTKLYEQNQQVVGQNPDLIVPGQVLDLG</sequence>
<organism evidence="5">
    <name type="scientific">Kitasatospora camelliae</name>
    <dbReference type="NCBI Taxonomy" id="3156397"/>
    <lineage>
        <taxon>Bacteria</taxon>
        <taxon>Bacillati</taxon>
        <taxon>Actinomycetota</taxon>
        <taxon>Actinomycetes</taxon>
        <taxon>Kitasatosporales</taxon>
        <taxon>Streptomycetaceae</taxon>
        <taxon>Kitasatospora</taxon>
    </lineage>
</organism>
<name>A0AAU8JRW9_9ACTN</name>
<evidence type="ECO:0000256" key="3">
    <source>
        <dbReference type="SAM" id="MobiDB-lite"/>
    </source>
</evidence>
<gene>
    <name evidence="5" type="ORF">ABWK59_06885</name>
</gene>
<dbReference type="CDD" id="cd00118">
    <property type="entry name" value="LysM"/>
    <property type="match status" value="1"/>
</dbReference>
<keyword evidence="2" id="KW-0378">Hydrolase</keyword>
<dbReference type="InterPro" id="IPR052196">
    <property type="entry name" value="Bact_Kbp"/>
</dbReference>
<feature type="compositionally biased region" description="Low complexity" evidence="3">
    <location>
        <begin position="303"/>
        <end position="339"/>
    </location>
</feature>
<dbReference type="SUPFAM" id="SSF53955">
    <property type="entry name" value="Lysozyme-like"/>
    <property type="match status" value="1"/>
</dbReference>
<comment type="similarity">
    <text evidence="1">Belongs to the transglycosylase family. Rpf subfamily.</text>
</comment>
<feature type="region of interest" description="Disordered" evidence="3">
    <location>
        <begin position="128"/>
        <end position="181"/>
    </location>
</feature>
<dbReference type="KEGG" id="kcm:ABWK59_06885"/>
<feature type="compositionally biased region" description="Low complexity" evidence="3">
    <location>
        <begin position="218"/>
        <end position="254"/>
    </location>
</feature>
<evidence type="ECO:0000256" key="2">
    <source>
        <dbReference type="ARBA" id="ARBA00022801"/>
    </source>
</evidence>
<dbReference type="Gene3D" id="1.10.530.10">
    <property type="match status" value="1"/>
</dbReference>
<feature type="compositionally biased region" description="Polar residues" evidence="3">
    <location>
        <begin position="158"/>
        <end position="169"/>
    </location>
</feature>
<dbReference type="Pfam" id="PF06737">
    <property type="entry name" value="Transglycosylas"/>
    <property type="match status" value="1"/>
</dbReference>
<evidence type="ECO:0000259" key="4">
    <source>
        <dbReference type="PROSITE" id="PS51782"/>
    </source>
</evidence>
<evidence type="ECO:0000313" key="5">
    <source>
        <dbReference type="EMBL" id="XCM78675.1"/>
    </source>
</evidence>
<feature type="domain" description="LysM" evidence="4">
    <location>
        <begin position="338"/>
        <end position="387"/>
    </location>
</feature>
<dbReference type="InterPro" id="IPR010618">
    <property type="entry name" value="RPF"/>
</dbReference>
<dbReference type="InterPro" id="IPR036779">
    <property type="entry name" value="LysM_dom_sf"/>
</dbReference>
<dbReference type="PANTHER" id="PTHR34700:SF4">
    <property type="entry name" value="PHAGE-LIKE ELEMENT PBSX PROTEIN XKDP"/>
    <property type="match status" value="1"/>
</dbReference>
<dbReference type="GO" id="GO:0016787">
    <property type="term" value="F:hydrolase activity"/>
    <property type="evidence" value="ECO:0007669"/>
    <property type="project" value="UniProtKB-KW"/>
</dbReference>
<dbReference type="Gene3D" id="3.10.350.10">
    <property type="entry name" value="LysM domain"/>
    <property type="match status" value="1"/>
</dbReference>
<dbReference type="Pfam" id="PF01476">
    <property type="entry name" value="LysM"/>
    <property type="match status" value="1"/>
</dbReference>
<feature type="region of interest" description="Disordered" evidence="3">
    <location>
        <begin position="218"/>
        <end position="339"/>
    </location>
</feature>
<dbReference type="SMART" id="SM00257">
    <property type="entry name" value="LysM"/>
    <property type="match status" value="1"/>
</dbReference>
<evidence type="ECO:0000256" key="1">
    <source>
        <dbReference type="ARBA" id="ARBA00010830"/>
    </source>
</evidence>
<dbReference type="PROSITE" id="PS51782">
    <property type="entry name" value="LYSM"/>
    <property type="match status" value="1"/>
</dbReference>
<accession>A0AAU8JRW9</accession>
<protein>
    <submittedName>
        <fullName evidence="5">Transglycosylase family protein</fullName>
    </submittedName>
</protein>
<dbReference type="RefSeq" id="WP_354638759.1">
    <property type="nucleotide sequence ID" value="NZ_CP159872.1"/>
</dbReference>
<dbReference type="SUPFAM" id="SSF54106">
    <property type="entry name" value="LysM domain"/>
    <property type="match status" value="1"/>
</dbReference>
<dbReference type="AlphaFoldDB" id="A0AAU8JRW9"/>
<proteinExistence type="inferred from homology"/>
<dbReference type="InterPro" id="IPR018392">
    <property type="entry name" value="LysM"/>
</dbReference>